<keyword evidence="3" id="KW-1185">Reference proteome</keyword>
<evidence type="ECO:0000256" key="1">
    <source>
        <dbReference type="SAM" id="MobiDB-lite"/>
    </source>
</evidence>
<reference evidence="2 3" key="1">
    <citation type="journal article" date="2019" name="Nat. Ecol. Evol.">
        <title>Megaphylogeny resolves global patterns of mushroom evolution.</title>
        <authorList>
            <person name="Varga T."/>
            <person name="Krizsan K."/>
            <person name="Foldi C."/>
            <person name="Dima B."/>
            <person name="Sanchez-Garcia M."/>
            <person name="Sanchez-Ramirez S."/>
            <person name="Szollosi G.J."/>
            <person name="Szarkandi J.G."/>
            <person name="Papp V."/>
            <person name="Albert L."/>
            <person name="Andreopoulos W."/>
            <person name="Angelini C."/>
            <person name="Antonin V."/>
            <person name="Barry K.W."/>
            <person name="Bougher N.L."/>
            <person name="Buchanan P."/>
            <person name="Buyck B."/>
            <person name="Bense V."/>
            <person name="Catcheside P."/>
            <person name="Chovatia M."/>
            <person name="Cooper J."/>
            <person name="Damon W."/>
            <person name="Desjardin D."/>
            <person name="Finy P."/>
            <person name="Geml J."/>
            <person name="Haridas S."/>
            <person name="Hughes K."/>
            <person name="Justo A."/>
            <person name="Karasinski D."/>
            <person name="Kautmanova I."/>
            <person name="Kiss B."/>
            <person name="Kocsube S."/>
            <person name="Kotiranta H."/>
            <person name="LaButti K.M."/>
            <person name="Lechner B.E."/>
            <person name="Liimatainen K."/>
            <person name="Lipzen A."/>
            <person name="Lukacs Z."/>
            <person name="Mihaltcheva S."/>
            <person name="Morgado L.N."/>
            <person name="Niskanen T."/>
            <person name="Noordeloos M.E."/>
            <person name="Ohm R.A."/>
            <person name="Ortiz-Santana B."/>
            <person name="Ovrebo C."/>
            <person name="Racz N."/>
            <person name="Riley R."/>
            <person name="Savchenko A."/>
            <person name="Shiryaev A."/>
            <person name="Soop K."/>
            <person name="Spirin V."/>
            <person name="Szebenyi C."/>
            <person name="Tomsovsky M."/>
            <person name="Tulloss R.E."/>
            <person name="Uehling J."/>
            <person name="Grigoriev I.V."/>
            <person name="Vagvolgyi C."/>
            <person name="Papp T."/>
            <person name="Martin F.M."/>
            <person name="Miettinen O."/>
            <person name="Hibbett D.S."/>
            <person name="Nagy L.G."/>
        </authorList>
    </citation>
    <scope>NUCLEOTIDE SEQUENCE [LARGE SCALE GENOMIC DNA]</scope>
    <source>
        <strain evidence="2 3">CBS 309.79</strain>
    </source>
</reference>
<name>A0A5C3QCD8_9AGAR</name>
<dbReference type="AlphaFoldDB" id="A0A5C3QCD8"/>
<feature type="compositionally biased region" description="Basic and acidic residues" evidence="1">
    <location>
        <begin position="72"/>
        <end position="81"/>
    </location>
</feature>
<dbReference type="Proteomes" id="UP000305067">
    <property type="component" value="Unassembled WGS sequence"/>
</dbReference>
<accession>A0A5C3QCD8</accession>
<gene>
    <name evidence="2" type="ORF">BDV98DRAFT_584621</name>
</gene>
<organism evidence="2 3">
    <name type="scientific">Pterulicium gracile</name>
    <dbReference type="NCBI Taxonomy" id="1884261"/>
    <lineage>
        <taxon>Eukaryota</taxon>
        <taxon>Fungi</taxon>
        <taxon>Dikarya</taxon>
        <taxon>Basidiomycota</taxon>
        <taxon>Agaricomycotina</taxon>
        <taxon>Agaricomycetes</taxon>
        <taxon>Agaricomycetidae</taxon>
        <taxon>Agaricales</taxon>
        <taxon>Pleurotineae</taxon>
        <taxon>Pterulaceae</taxon>
        <taxon>Pterulicium</taxon>
    </lineage>
</organism>
<dbReference type="EMBL" id="ML178837">
    <property type="protein sequence ID" value="TFK98729.1"/>
    <property type="molecule type" value="Genomic_DNA"/>
</dbReference>
<protein>
    <submittedName>
        <fullName evidence="2">Uncharacterized protein</fullName>
    </submittedName>
</protein>
<feature type="region of interest" description="Disordered" evidence="1">
    <location>
        <begin position="58"/>
        <end position="81"/>
    </location>
</feature>
<evidence type="ECO:0000313" key="3">
    <source>
        <dbReference type="Proteomes" id="UP000305067"/>
    </source>
</evidence>
<sequence length="102" mass="11378">MGLGGPLGSVQDDLYTAIQANNGIPYLNNWATKALVTQYCLNMRKDARKKVFLILLHPANPTPPAQQNKIPRPHEGSERSKMLGMVTDLEFRMRTNLAMGKI</sequence>
<evidence type="ECO:0000313" key="2">
    <source>
        <dbReference type="EMBL" id="TFK98729.1"/>
    </source>
</evidence>
<proteinExistence type="predicted"/>